<evidence type="ECO:0000313" key="1">
    <source>
        <dbReference type="EMBL" id="KAA6399097.1"/>
    </source>
</evidence>
<comment type="caution">
    <text evidence="1">The sequence shown here is derived from an EMBL/GenBank/DDBJ whole genome shotgun (WGS) entry which is preliminary data.</text>
</comment>
<dbReference type="AlphaFoldDB" id="A0A5J4WVQ1"/>
<accession>A0A5J4WVQ1</accession>
<reference evidence="1 2" key="1">
    <citation type="submission" date="2019-03" db="EMBL/GenBank/DDBJ databases">
        <title>Single cell metagenomics reveals metabolic interactions within the superorganism composed of flagellate Streblomastix strix and complex community of Bacteroidetes bacteria on its surface.</title>
        <authorList>
            <person name="Treitli S.C."/>
            <person name="Kolisko M."/>
            <person name="Husnik F."/>
            <person name="Keeling P."/>
            <person name="Hampl V."/>
        </authorList>
    </citation>
    <scope>NUCLEOTIDE SEQUENCE [LARGE SCALE GENOMIC DNA]</scope>
    <source>
        <strain evidence="1">ST1C</strain>
    </source>
</reference>
<name>A0A5J4WVQ1_9EUKA</name>
<protein>
    <submittedName>
        <fullName evidence="1">Uncharacterized protein</fullName>
    </submittedName>
</protein>
<dbReference type="EMBL" id="SNRW01000821">
    <property type="protein sequence ID" value="KAA6399097.1"/>
    <property type="molecule type" value="Genomic_DNA"/>
</dbReference>
<evidence type="ECO:0000313" key="2">
    <source>
        <dbReference type="Proteomes" id="UP000324800"/>
    </source>
</evidence>
<dbReference type="Proteomes" id="UP000324800">
    <property type="component" value="Unassembled WGS sequence"/>
</dbReference>
<proteinExistence type="predicted"/>
<organism evidence="1 2">
    <name type="scientific">Streblomastix strix</name>
    <dbReference type="NCBI Taxonomy" id="222440"/>
    <lineage>
        <taxon>Eukaryota</taxon>
        <taxon>Metamonada</taxon>
        <taxon>Preaxostyla</taxon>
        <taxon>Oxymonadida</taxon>
        <taxon>Streblomastigidae</taxon>
        <taxon>Streblomastix</taxon>
    </lineage>
</organism>
<sequence>MDPMFERDIGRRTQLWNRLGHQWKDVKFLSPTHVIPMEQRKVQTTFEEDRHNHSNINLILKRLRETDHIAISGKAIRHIYSSENLHEYTSTDYPFDHKSISKEKTAPQLMKVKDSILQEDALSRMKAESRDEMIPDWKENLLQFFLQSLYQLQIVQAKYGGQK</sequence>
<gene>
    <name evidence="1" type="ORF">EZS28_005372</name>
</gene>